<dbReference type="GO" id="GO:0044550">
    <property type="term" value="P:secondary metabolite biosynthetic process"/>
    <property type="evidence" value="ECO:0007669"/>
    <property type="project" value="TreeGrafter"/>
</dbReference>
<evidence type="ECO:0000313" key="5">
    <source>
        <dbReference type="EMBL" id="CAB4930721.1"/>
    </source>
</evidence>
<keyword evidence="2" id="KW-0012">Acyltransferase</keyword>
<dbReference type="Pfam" id="PF08545">
    <property type="entry name" value="ACP_syn_III"/>
    <property type="match status" value="1"/>
</dbReference>
<evidence type="ECO:0000256" key="1">
    <source>
        <dbReference type="ARBA" id="ARBA00022679"/>
    </source>
</evidence>
<dbReference type="Pfam" id="PF08541">
    <property type="entry name" value="ACP_syn_III_C"/>
    <property type="match status" value="1"/>
</dbReference>
<feature type="domain" description="Beta-ketoacyl-[acyl-carrier-protein] synthase III N-terminal" evidence="4">
    <location>
        <begin position="157"/>
        <end position="239"/>
    </location>
</feature>
<proteinExistence type="predicted"/>
<keyword evidence="1" id="KW-0808">Transferase</keyword>
<evidence type="ECO:0000259" key="4">
    <source>
        <dbReference type="Pfam" id="PF08545"/>
    </source>
</evidence>
<feature type="domain" description="Beta-ketoacyl-[acyl-carrier-protein] synthase III C-terminal" evidence="3">
    <location>
        <begin position="293"/>
        <end position="374"/>
    </location>
</feature>
<dbReference type="SUPFAM" id="SSF53901">
    <property type="entry name" value="Thiolase-like"/>
    <property type="match status" value="1"/>
</dbReference>
<dbReference type="EMBL" id="CAFBMR010000136">
    <property type="protein sequence ID" value="CAB4930721.1"/>
    <property type="molecule type" value="Genomic_DNA"/>
</dbReference>
<dbReference type="PANTHER" id="PTHR34069">
    <property type="entry name" value="3-OXOACYL-[ACYL-CARRIER-PROTEIN] SYNTHASE 3"/>
    <property type="match status" value="1"/>
</dbReference>
<evidence type="ECO:0000259" key="3">
    <source>
        <dbReference type="Pfam" id="PF08541"/>
    </source>
</evidence>
<sequence length="374" mass="39902">MECDDGHEWWMGGGFRGLSKGDPVRELASSKGQFMTGTATYRYSNTSILSVAVADAPTVVTSTEIDEQLMATYDRLELRPGLLENLAGIVERRWWPTDVSFIDAASMAGAKALADAGVDPHRVGLLIDTSVCRARLEPSASIEVHHQLGLSSSCLSFDLSNACLGFVNGMQIASLMIDAGQIDYALIVDGEGSREVQEATIARLRLPETTRSDVMNNFATLTLGSGGAAMVLGRADAHSEGHRFVGGVSRAASEHHDLCVGDIHGMRTDARGLLEAGVAISAITWEDALKSFDWTDLDCYVMHQVSNVHTAAITSALKLDPKRVPLSFPHRGNIGPASVPFTLAMHQDQLVAGDRIACLGIGSGLNAAAIEIAW</sequence>
<dbReference type="NCBIfam" id="NF006720">
    <property type="entry name" value="PRK09258.1"/>
    <property type="match status" value="1"/>
</dbReference>
<dbReference type="GO" id="GO:0006633">
    <property type="term" value="P:fatty acid biosynthetic process"/>
    <property type="evidence" value="ECO:0007669"/>
    <property type="project" value="InterPro"/>
</dbReference>
<dbReference type="InterPro" id="IPR013747">
    <property type="entry name" value="ACP_syn_III_C"/>
</dbReference>
<accession>A0A6J7IJ18</accession>
<reference evidence="5" key="1">
    <citation type="submission" date="2020-05" db="EMBL/GenBank/DDBJ databases">
        <authorList>
            <person name="Chiriac C."/>
            <person name="Salcher M."/>
            <person name="Ghai R."/>
            <person name="Kavagutti S V."/>
        </authorList>
    </citation>
    <scope>NUCLEOTIDE SEQUENCE</scope>
</reference>
<name>A0A6J7IJ18_9ZZZZ</name>
<dbReference type="InterPro" id="IPR013751">
    <property type="entry name" value="ACP_syn_III_N"/>
</dbReference>
<evidence type="ECO:0000256" key="2">
    <source>
        <dbReference type="ARBA" id="ARBA00023315"/>
    </source>
</evidence>
<protein>
    <submittedName>
        <fullName evidence="5">Unannotated protein</fullName>
    </submittedName>
</protein>
<dbReference type="InterPro" id="IPR016039">
    <property type="entry name" value="Thiolase-like"/>
</dbReference>
<dbReference type="Gene3D" id="3.40.47.10">
    <property type="match status" value="2"/>
</dbReference>
<gene>
    <name evidence="5" type="ORF">UFOPK3610_01924</name>
</gene>
<dbReference type="PANTHER" id="PTHR34069:SF3">
    <property type="entry name" value="ACYL-COA:ACYL-COA ALKYLTRANSFERASE"/>
    <property type="match status" value="1"/>
</dbReference>
<dbReference type="GO" id="GO:0004315">
    <property type="term" value="F:3-oxoacyl-[acyl-carrier-protein] synthase activity"/>
    <property type="evidence" value="ECO:0007669"/>
    <property type="project" value="InterPro"/>
</dbReference>
<dbReference type="AlphaFoldDB" id="A0A6J7IJ18"/>
<organism evidence="5">
    <name type="scientific">freshwater metagenome</name>
    <dbReference type="NCBI Taxonomy" id="449393"/>
    <lineage>
        <taxon>unclassified sequences</taxon>
        <taxon>metagenomes</taxon>
        <taxon>ecological metagenomes</taxon>
    </lineage>
</organism>